<dbReference type="InterPro" id="IPR051947">
    <property type="entry name" value="Sentrin-specific_protease"/>
</dbReference>
<dbReference type="Pfam" id="PF02902">
    <property type="entry name" value="Peptidase_C48"/>
    <property type="match status" value="1"/>
</dbReference>
<evidence type="ECO:0000256" key="3">
    <source>
        <dbReference type="ARBA" id="ARBA00022670"/>
    </source>
</evidence>
<comment type="similarity">
    <text evidence="1">Belongs to the peptidase C48 family.</text>
</comment>
<evidence type="ECO:0000259" key="7">
    <source>
        <dbReference type="PROSITE" id="PS50600"/>
    </source>
</evidence>
<keyword evidence="3" id="KW-0645">Protease</keyword>
<keyword evidence="2" id="KW-0597">Phosphoprotein</keyword>
<keyword evidence="5" id="KW-0378">Hydrolase</keyword>
<dbReference type="InterPro" id="IPR003653">
    <property type="entry name" value="Peptidase_C48_C"/>
</dbReference>
<dbReference type="GO" id="GO:0005737">
    <property type="term" value="C:cytoplasm"/>
    <property type="evidence" value="ECO:0007669"/>
    <property type="project" value="TreeGrafter"/>
</dbReference>
<dbReference type="GO" id="GO:0005634">
    <property type="term" value="C:nucleus"/>
    <property type="evidence" value="ECO:0007669"/>
    <property type="project" value="TreeGrafter"/>
</dbReference>
<feature type="region of interest" description="Disordered" evidence="6">
    <location>
        <begin position="445"/>
        <end position="517"/>
    </location>
</feature>
<dbReference type="Gene3D" id="3.40.395.10">
    <property type="entry name" value="Adenoviral Proteinase, Chain A"/>
    <property type="match status" value="1"/>
</dbReference>
<dbReference type="GO" id="GO:0016926">
    <property type="term" value="P:protein desumoylation"/>
    <property type="evidence" value="ECO:0007669"/>
    <property type="project" value="TreeGrafter"/>
</dbReference>
<evidence type="ECO:0000313" key="9">
    <source>
        <dbReference type="Proteomes" id="UP000054097"/>
    </source>
</evidence>
<evidence type="ECO:0000256" key="1">
    <source>
        <dbReference type="ARBA" id="ARBA00005234"/>
    </source>
</evidence>
<dbReference type="OrthoDB" id="442460at2759"/>
<feature type="compositionally biased region" description="Polar residues" evidence="6">
    <location>
        <begin position="253"/>
        <end position="268"/>
    </location>
</feature>
<dbReference type="AlphaFoldDB" id="A0A0C3B9Y4"/>
<dbReference type="Proteomes" id="UP000054097">
    <property type="component" value="Unassembled WGS sequence"/>
</dbReference>
<feature type="region of interest" description="Disordered" evidence="6">
    <location>
        <begin position="245"/>
        <end position="272"/>
    </location>
</feature>
<name>A0A0C3B9Y4_SERVB</name>
<dbReference type="EMBL" id="KN824290">
    <property type="protein sequence ID" value="KIM28939.1"/>
    <property type="molecule type" value="Genomic_DNA"/>
</dbReference>
<organism evidence="8 9">
    <name type="scientific">Serendipita vermifera MAFF 305830</name>
    <dbReference type="NCBI Taxonomy" id="933852"/>
    <lineage>
        <taxon>Eukaryota</taxon>
        <taxon>Fungi</taxon>
        <taxon>Dikarya</taxon>
        <taxon>Basidiomycota</taxon>
        <taxon>Agaricomycotina</taxon>
        <taxon>Agaricomycetes</taxon>
        <taxon>Sebacinales</taxon>
        <taxon>Serendipitaceae</taxon>
        <taxon>Serendipita</taxon>
    </lineage>
</organism>
<feature type="domain" description="Ubiquitin-like protease family profile" evidence="7">
    <location>
        <begin position="105"/>
        <end position="395"/>
    </location>
</feature>
<dbReference type="InterPro" id="IPR038765">
    <property type="entry name" value="Papain-like_cys_pep_sf"/>
</dbReference>
<feature type="compositionally biased region" description="Pro residues" evidence="6">
    <location>
        <begin position="492"/>
        <end position="504"/>
    </location>
</feature>
<reference evidence="9" key="2">
    <citation type="submission" date="2015-01" db="EMBL/GenBank/DDBJ databases">
        <title>Evolutionary Origins and Diversification of the Mycorrhizal Mutualists.</title>
        <authorList>
            <consortium name="DOE Joint Genome Institute"/>
            <consortium name="Mycorrhizal Genomics Consortium"/>
            <person name="Kohler A."/>
            <person name="Kuo A."/>
            <person name="Nagy L.G."/>
            <person name="Floudas D."/>
            <person name="Copeland A."/>
            <person name="Barry K.W."/>
            <person name="Cichocki N."/>
            <person name="Veneault-Fourrey C."/>
            <person name="LaButti K."/>
            <person name="Lindquist E.A."/>
            <person name="Lipzen A."/>
            <person name="Lundell T."/>
            <person name="Morin E."/>
            <person name="Murat C."/>
            <person name="Riley R."/>
            <person name="Ohm R."/>
            <person name="Sun H."/>
            <person name="Tunlid A."/>
            <person name="Henrissat B."/>
            <person name="Grigoriev I.V."/>
            <person name="Hibbett D.S."/>
            <person name="Martin F."/>
        </authorList>
    </citation>
    <scope>NUCLEOTIDE SEQUENCE [LARGE SCALE GENOMIC DNA]</scope>
    <source>
        <strain evidence="9">MAFF 305830</strain>
    </source>
</reference>
<dbReference type="GO" id="GO:0070139">
    <property type="term" value="F:SUMO-specific endopeptidase activity"/>
    <property type="evidence" value="ECO:0007669"/>
    <property type="project" value="TreeGrafter"/>
</dbReference>
<evidence type="ECO:0000313" key="8">
    <source>
        <dbReference type="EMBL" id="KIM28939.1"/>
    </source>
</evidence>
<evidence type="ECO:0000256" key="6">
    <source>
        <dbReference type="SAM" id="MobiDB-lite"/>
    </source>
</evidence>
<protein>
    <recommendedName>
        <fullName evidence="7">Ubiquitin-like protease family profile domain-containing protein</fullName>
    </recommendedName>
</protein>
<feature type="compositionally biased region" description="Acidic residues" evidence="6">
    <location>
        <begin position="477"/>
        <end position="487"/>
    </location>
</feature>
<feature type="region of interest" description="Disordered" evidence="6">
    <location>
        <begin position="30"/>
        <end position="84"/>
    </location>
</feature>
<keyword evidence="4" id="KW-0833">Ubl conjugation pathway</keyword>
<gene>
    <name evidence="8" type="ORF">M408DRAFT_125559</name>
</gene>
<dbReference type="PROSITE" id="PS50600">
    <property type="entry name" value="ULP_PROTEASE"/>
    <property type="match status" value="1"/>
</dbReference>
<dbReference type="SUPFAM" id="SSF54001">
    <property type="entry name" value="Cysteine proteinases"/>
    <property type="match status" value="1"/>
</dbReference>
<dbReference type="STRING" id="933852.A0A0C3B9Y4"/>
<dbReference type="GO" id="GO:0006508">
    <property type="term" value="P:proteolysis"/>
    <property type="evidence" value="ECO:0007669"/>
    <property type="project" value="UniProtKB-KW"/>
</dbReference>
<evidence type="ECO:0000256" key="2">
    <source>
        <dbReference type="ARBA" id="ARBA00022553"/>
    </source>
</evidence>
<feature type="compositionally biased region" description="Basic residues" evidence="6">
    <location>
        <begin position="508"/>
        <end position="517"/>
    </location>
</feature>
<evidence type="ECO:0000256" key="5">
    <source>
        <dbReference type="ARBA" id="ARBA00022801"/>
    </source>
</evidence>
<dbReference type="PANTHER" id="PTHR46896:SF3">
    <property type="entry name" value="FI06413P-RELATED"/>
    <property type="match status" value="1"/>
</dbReference>
<sequence length="517" mass="57951">MRPLKSPPANISNLNCSAAWDLLESYAVKKQARMEPPLEPPREEIPSSDLTPVPGDAPPSTEPSTSTSTGNTRTRPKRQSGAAAKFDLENDEVILVYPFTGTGSTQITQGEQQRLQPGEFLNDTLIEFGLRYWMESLKESNPTLAEQIHVFSPFFYKKLKNKDTQAGYNAVKKWTSKVDIFQKRYLVVPINEKVHWYLAVILFPDNLLRDVQSKHQILNTNTLEQQGTIVPENQIVRHNVDQEEVDEIEADTPNPSSLPTSRRGSPQDTKMYELMDNKGPEELAGESDHEVRSRVSSPGPTAVEELLDVGDDDEPSDEIWKTDASATWLLSFDSLGGRHPSALKTLRQYLLQELEHKKGLIAEEPIPIKQAKAPSPAQPNFCDCGVYLIKAAETFLSQPDKFFQRIMDKNDKLTESHPIWNVQAFSTKREEMFQQISQLSGEWKKFKGSAGPENVAEPTASKPTNSPRQSEAPMINVDEDEDDEIEIVGEVPAPPKGRAPPRPQPKGGLRRAKRFSS</sequence>
<keyword evidence="9" id="KW-1185">Reference proteome</keyword>
<reference evidence="8 9" key="1">
    <citation type="submission" date="2014-04" db="EMBL/GenBank/DDBJ databases">
        <authorList>
            <consortium name="DOE Joint Genome Institute"/>
            <person name="Kuo A."/>
            <person name="Zuccaro A."/>
            <person name="Kohler A."/>
            <person name="Nagy L.G."/>
            <person name="Floudas D."/>
            <person name="Copeland A."/>
            <person name="Barry K.W."/>
            <person name="Cichocki N."/>
            <person name="Veneault-Fourrey C."/>
            <person name="LaButti K."/>
            <person name="Lindquist E.A."/>
            <person name="Lipzen A."/>
            <person name="Lundell T."/>
            <person name="Morin E."/>
            <person name="Murat C."/>
            <person name="Sun H."/>
            <person name="Tunlid A."/>
            <person name="Henrissat B."/>
            <person name="Grigoriev I.V."/>
            <person name="Hibbett D.S."/>
            <person name="Martin F."/>
            <person name="Nordberg H.P."/>
            <person name="Cantor M.N."/>
            <person name="Hua S.X."/>
        </authorList>
    </citation>
    <scope>NUCLEOTIDE SEQUENCE [LARGE SCALE GENOMIC DNA]</scope>
    <source>
        <strain evidence="8 9">MAFF 305830</strain>
    </source>
</reference>
<proteinExistence type="inferred from homology"/>
<dbReference type="HOGENOM" id="CLU_526934_0_0_1"/>
<dbReference type="PANTHER" id="PTHR46896">
    <property type="entry name" value="SENTRIN-SPECIFIC PROTEASE"/>
    <property type="match status" value="1"/>
</dbReference>
<accession>A0A0C3B9Y4</accession>
<evidence type="ECO:0000256" key="4">
    <source>
        <dbReference type="ARBA" id="ARBA00022786"/>
    </source>
</evidence>